<evidence type="ECO:0000313" key="2">
    <source>
        <dbReference type="Proteomes" id="UP000198806"/>
    </source>
</evidence>
<dbReference type="RefSeq" id="WP_091686455.1">
    <property type="nucleotide sequence ID" value="NZ_BAABFM010000048.1"/>
</dbReference>
<reference evidence="1 2" key="1">
    <citation type="submission" date="2016-10" db="EMBL/GenBank/DDBJ databases">
        <authorList>
            <person name="de Groot N.N."/>
        </authorList>
    </citation>
    <scope>NUCLEOTIDE SEQUENCE [LARGE SCALE GENOMIC DNA]</scope>
    <source>
        <strain evidence="1 2">DSM 1283</strain>
    </source>
</reference>
<dbReference type="AlphaFoldDB" id="A0A1I5FJ52"/>
<dbReference type="EMBL" id="FOWD01000014">
    <property type="protein sequence ID" value="SFO23341.1"/>
    <property type="molecule type" value="Genomic_DNA"/>
</dbReference>
<organism evidence="1 2">
    <name type="scientific">Anaerocolumna aminovalerica</name>
    <dbReference type="NCBI Taxonomy" id="1527"/>
    <lineage>
        <taxon>Bacteria</taxon>
        <taxon>Bacillati</taxon>
        <taxon>Bacillota</taxon>
        <taxon>Clostridia</taxon>
        <taxon>Lachnospirales</taxon>
        <taxon>Lachnospiraceae</taxon>
        <taxon>Anaerocolumna</taxon>
    </lineage>
</organism>
<dbReference type="InterPro" id="IPR054648">
    <property type="entry name" value="TudS-rel"/>
</dbReference>
<dbReference type="NCBIfam" id="NF045597">
    <property type="entry name" value="TudS_rel_CD3072"/>
    <property type="match status" value="1"/>
</dbReference>
<proteinExistence type="predicted"/>
<dbReference type="Proteomes" id="UP000198806">
    <property type="component" value="Unassembled WGS sequence"/>
</dbReference>
<gene>
    <name evidence="1" type="ORF">SAMN04489757_11439</name>
</gene>
<name>A0A1I5FJ52_9FIRM</name>
<protein>
    <submittedName>
        <fullName evidence="1">Predicted secreted protein</fullName>
    </submittedName>
</protein>
<dbReference type="OrthoDB" id="5420310at2"/>
<dbReference type="STRING" id="1527.SAMN04489757_11439"/>
<keyword evidence="2" id="KW-1185">Reference proteome</keyword>
<evidence type="ECO:0000313" key="1">
    <source>
        <dbReference type="EMBL" id="SFO23341.1"/>
    </source>
</evidence>
<sequence>MDKILIVSHCILNTSSKVVSYNQEEIKQENANREKLIKYVLKNNIQLLQLPCPEFLLYGAKRWGHVKEQFNHPYFRKQCREMLEPIIMQLKEYASYPERFQLLGIIAIDGSPSCGYHMTCKGDWGGEFTGCPDLHKKFYNLYMAKEPGIFMEEMISFLKKENVDIPIMDLSTFTTHIN</sequence>
<accession>A0A1I5FJ52</accession>